<dbReference type="PANTHER" id="PTHR43721:SF9">
    <property type="entry name" value="GTP-BINDING PROTEIN 1"/>
    <property type="match status" value="1"/>
</dbReference>
<dbReference type="InterPro" id="IPR050055">
    <property type="entry name" value="EF-Tu_GTPase"/>
</dbReference>
<organism evidence="2 3">
    <name type="scientific">Mucor saturninus</name>
    <dbReference type="NCBI Taxonomy" id="64648"/>
    <lineage>
        <taxon>Eukaryota</taxon>
        <taxon>Fungi</taxon>
        <taxon>Fungi incertae sedis</taxon>
        <taxon>Mucoromycota</taxon>
        <taxon>Mucoromycotina</taxon>
        <taxon>Mucoromycetes</taxon>
        <taxon>Mucorales</taxon>
        <taxon>Mucorineae</taxon>
        <taxon>Mucoraceae</taxon>
        <taxon>Mucor</taxon>
    </lineage>
</organism>
<dbReference type="InterPro" id="IPR027417">
    <property type="entry name" value="P-loop_NTPase"/>
</dbReference>
<dbReference type="GO" id="GO:0003746">
    <property type="term" value="F:translation elongation factor activity"/>
    <property type="evidence" value="ECO:0007669"/>
    <property type="project" value="TreeGrafter"/>
</dbReference>
<gene>
    <name evidence="2" type="ORF">INT47_004011</name>
</gene>
<reference evidence="2" key="1">
    <citation type="submission" date="2020-12" db="EMBL/GenBank/DDBJ databases">
        <title>Metabolic potential, ecology and presence of endohyphal bacteria is reflected in genomic diversity of Mucoromycotina.</title>
        <authorList>
            <person name="Muszewska A."/>
            <person name="Okrasinska A."/>
            <person name="Steczkiewicz K."/>
            <person name="Drgas O."/>
            <person name="Orlowska M."/>
            <person name="Perlinska-Lenart U."/>
            <person name="Aleksandrzak-Piekarczyk T."/>
            <person name="Szatraj K."/>
            <person name="Zielenkiewicz U."/>
            <person name="Pilsyk S."/>
            <person name="Malc E."/>
            <person name="Mieczkowski P."/>
            <person name="Kruszewska J.S."/>
            <person name="Biernat P."/>
            <person name="Pawlowska J."/>
        </authorList>
    </citation>
    <scope>NUCLEOTIDE SEQUENCE</scope>
    <source>
        <strain evidence="2">WA0000017839</strain>
    </source>
</reference>
<keyword evidence="3" id="KW-1185">Reference proteome</keyword>
<dbReference type="AlphaFoldDB" id="A0A8H7R9R9"/>
<dbReference type="Gene3D" id="3.40.50.300">
    <property type="entry name" value="P-loop containing nucleotide triphosphate hydrolases"/>
    <property type="match status" value="1"/>
</dbReference>
<evidence type="ECO:0000313" key="3">
    <source>
        <dbReference type="Proteomes" id="UP000603453"/>
    </source>
</evidence>
<accession>A0A8H7R9R9</accession>
<dbReference type="InterPro" id="IPR000795">
    <property type="entry name" value="T_Tr_GTP-bd_dom"/>
</dbReference>
<name>A0A8H7R9R9_9FUNG</name>
<comment type="caution">
    <text evidence="2">The sequence shown here is derived from an EMBL/GenBank/DDBJ whole genome shotgun (WGS) entry which is preliminary data.</text>
</comment>
<dbReference type="GO" id="GO:0005525">
    <property type="term" value="F:GTP binding"/>
    <property type="evidence" value="ECO:0007669"/>
    <property type="project" value="InterPro"/>
</dbReference>
<sequence length="601" mass="67058">MTNTGKESEVSLLKKFYSYGTLPPEVDKEGNIEYKLKLVNPTIERLEHLITQMKWRLSEGNGEALYEIGVDDDGTIKGLSIKEMTLSINTLRKMADALGADVSIQREYILDPVLASKWGYPKNKDYKVAEILVRIRPNDDATQRFTDLRIVLVGGLGAGKSTLLGHISHGAKDNGRGRARLNLLRHRHELETGRSSSISHEIIGYDSEGKLINYATTNVSTWEQICESSSKIVTFLDTCGYAKYLRTTISGLMGYAPDYACLLIAGNAGAVTDMTKEHLSIAVMLDVPVFVVITKSDLATQDQLRRTLGSILAMLKSPWMSKVPVVVQCENDLVTCASHFAKRGPELPIFMVSNVTGANMDLLIKFFNYLPKPIRKNYDELLEEPVEFQIEEVFSLSDVGTVVGGVLGQGRVNIRDDYEYHLGPNSKGEFIKVKIVSIHRHRMSVHYVHCGQTATLALDGIDDPNWKIHKGMVLLGTRNPECYIEFEADLMVLYHATGVSKGTCGMVNSGSIRQHARVTSVTCSDKFDKLNFNFDNLTMDDQENECGQDNEEATILLSGTRGRCVFKFMYEPCYLRLGAQILFMQGGSKCLGRVTRLIHRE</sequence>
<proteinExistence type="predicted"/>
<dbReference type="PANTHER" id="PTHR43721">
    <property type="entry name" value="ELONGATION FACTOR TU-RELATED"/>
    <property type="match status" value="1"/>
</dbReference>
<dbReference type="SUPFAM" id="SSF52540">
    <property type="entry name" value="P-loop containing nucleoside triphosphate hydrolases"/>
    <property type="match status" value="1"/>
</dbReference>
<dbReference type="Pfam" id="PF00009">
    <property type="entry name" value="GTP_EFTU"/>
    <property type="match status" value="1"/>
</dbReference>
<dbReference type="InterPro" id="IPR009000">
    <property type="entry name" value="Transl_B-barrel_sf"/>
</dbReference>
<dbReference type="Proteomes" id="UP000603453">
    <property type="component" value="Unassembled WGS sequence"/>
</dbReference>
<protein>
    <recommendedName>
        <fullName evidence="1">Tr-type G domain-containing protein</fullName>
    </recommendedName>
</protein>
<dbReference type="OrthoDB" id="248233at2759"/>
<dbReference type="Gene3D" id="2.40.30.10">
    <property type="entry name" value="Translation factors"/>
    <property type="match status" value="1"/>
</dbReference>
<dbReference type="PROSITE" id="PS51722">
    <property type="entry name" value="G_TR_2"/>
    <property type="match status" value="1"/>
</dbReference>
<dbReference type="GO" id="GO:0003924">
    <property type="term" value="F:GTPase activity"/>
    <property type="evidence" value="ECO:0007669"/>
    <property type="project" value="InterPro"/>
</dbReference>
<feature type="domain" description="Tr-type G" evidence="1">
    <location>
        <begin position="145"/>
        <end position="374"/>
    </location>
</feature>
<evidence type="ECO:0000313" key="2">
    <source>
        <dbReference type="EMBL" id="KAG2205828.1"/>
    </source>
</evidence>
<dbReference type="SUPFAM" id="SSF50447">
    <property type="entry name" value="Translation proteins"/>
    <property type="match status" value="1"/>
</dbReference>
<evidence type="ECO:0000259" key="1">
    <source>
        <dbReference type="PROSITE" id="PS51722"/>
    </source>
</evidence>
<dbReference type="EMBL" id="JAEPRD010000034">
    <property type="protein sequence ID" value="KAG2205828.1"/>
    <property type="molecule type" value="Genomic_DNA"/>
</dbReference>